<reference evidence="6 7" key="1">
    <citation type="submission" date="2023-09" db="EMBL/GenBank/DDBJ databases">
        <title>Pangenome analysis of Batrachochytrium dendrobatidis and related Chytrids.</title>
        <authorList>
            <person name="Yacoub M.N."/>
            <person name="Stajich J.E."/>
            <person name="James T.Y."/>
        </authorList>
    </citation>
    <scope>NUCLEOTIDE SEQUENCE [LARGE SCALE GENOMIC DNA]</scope>
    <source>
        <strain evidence="6 7">JEL0888</strain>
    </source>
</reference>
<comment type="similarity">
    <text evidence="4">Belongs to the eIF-3 subunit K family.</text>
</comment>
<comment type="caution">
    <text evidence="6">The sequence shown here is derived from an EMBL/GenBank/DDBJ whole genome shotgun (WGS) entry which is preliminary data.</text>
</comment>
<evidence type="ECO:0000313" key="6">
    <source>
        <dbReference type="EMBL" id="KAL2917860.1"/>
    </source>
</evidence>
<dbReference type="PANTHER" id="PTHR13022">
    <property type="entry name" value="EUKARYOTIC TRANSLATION INITIATION FACTOR 3 SUBUNIT 11"/>
    <property type="match status" value="1"/>
</dbReference>
<protein>
    <recommendedName>
        <fullName evidence="4">Eukaryotic translation initiation factor 3 subunit K</fullName>
        <shortName evidence="4">eIF3k</shortName>
    </recommendedName>
    <alternativeName>
        <fullName evidence="4">eIF-3 p25</fullName>
    </alternativeName>
</protein>
<keyword evidence="2 4" id="KW-0396">Initiation factor</keyword>
<dbReference type="SUPFAM" id="SSF48371">
    <property type="entry name" value="ARM repeat"/>
    <property type="match status" value="1"/>
</dbReference>
<evidence type="ECO:0000313" key="7">
    <source>
        <dbReference type="Proteomes" id="UP001527925"/>
    </source>
</evidence>
<feature type="domain" description="PCI" evidence="5">
    <location>
        <begin position="42"/>
        <end position="211"/>
    </location>
</feature>
<keyword evidence="3 4" id="KW-0648">Protein biosynthesis</keyword>
<comment type="function">
    <text evidence="4">Component of the eukaryotic translation initiation factor 3 (eIF-3) complex, which is involved in protein synthesis of a specialized repertoire of mRNAs and, together with other initiation factors, stimulates binding of mRNA and methionyl-tRNAi to the 40S ribosome. The eIF-3 complex specifically targets and initiates translation of a subset of mRNAs involved in cell proliferation.</text>
</comment>
<dbReference type="EMBL" id="JADGIZ020000009">
    <property type="protein sequence ID" value="KAL2917860.1"/>
    <property type="molecule type" value="Genomic_DNA"/>
</dbReference>
<keyword evidence="7" id="KW-1185">Reference proteome</keyword>
<dbReference type="HAMAP" id="MF_03010">
    <property type="entry name" value="eIF3k"/>
    <property type="match status" value="1"/>
</dbReference>
<gene>
    <name evidence="6" type="ORF">HK105_202733</name>
</gene>
<sequence length="228" mass="26289">MSRPESRPEEIHLIVETVDRYNPQNISVLEEYVATQLASNQYDRTACLALLKLYQFNPSEVNLYVVASILALALGALPESDFTLCLYLLREDWLEDPLVAHLVHMHNLLEQTKFAAFWRYLEEEDAVREFTSNDYPLFEENVREFIATTLGMTFQTISIERLEEMLDLSGEDLGDWVKSREGWGVNADDDSLVDLPVTAWNQARSVVVQEDIRFEQLTKILARSRVAQ</sequence>
<dbReference type="InterPro" id="IPR009374">
    <property type="entry name" value="eIF3k"/>
</dbReference>
<evidence type="ECO:0000259" key="5">
    <source>
        <dbReference type="PROSITE" id="PS50250"/>
    </source>
</evidence>
<comment type="subunit">
    <text evidence="4">Component of the eukaryotic translation initiation factor 3 (eIF-3) complex.</text>
</comment>
<evidence type="ECO:0000256" key="2">
    <source>
        <dbReference type="ARBA" id="ARBA00022540"/>
    </source>
</evidence>
<evidence type="ECO:0000256" key="1">
    <source>
        <dbReference type="ARBA" id="ARBA00022490"/>
    </source>
</evidence>
<comment type="subcellular location">
    <subcellularLocation>
        <location evidence="4">Cytoplasm</location>
    </subcellularLocation>
</comment>
<name>A0ABR4NEA9_9FUNG</name>
<dbReference type="InterPro" id="IPR000717">
    <property type="entry name" value="PCI_dom"/>
</dbReference>
<evidence type="ECO:0000256" key="4">
    <source>
        <dbReference type="HAMAP-Rule" id="MF_03010"/>
    </source>
</evidence>
<keyword evidence="1 4" id="KW-0963">Cytoplasm</keyword>
<dbReference type="SUPFAM" id="SSF46785">
    <property type="entry name" value="Winged helix' DNA-binding domain"/>
    <property type="match status" value="1"/>
</dbReference>
<organism evidence="6 7">
    <name type="scientific">Polyrhizophydium stewartii</name>
    <dbReference type="NCBI Taxonomy" id="2732419"/>
    <lineage>
        <taxon>Eukaryota</taxon>
        <taxon>Fungi</taxon>
        <taxon>Fungi incertae sedis</taxon>
        <taxon>Chytridiomycota</taxon>
        <taxon>Chytridiomycota incertae sedis</taxon>
        <taxon>Chytridiomycetes</taxon>
        <taxon>Rhizophydiales</taxon>
        <taxon>Rhizophydiales incertae sedis</taxon>
        <taxon>Polyrhizophydium</taxon>
    </lineage>
</organism>
<dbReference type="PANTHER" id="PTHR13022:SF0">
    <property type="entry name" value="EUKARYOTIC TRANSLATION INITIATION FACTOR 3 SUBUNIT K"/>
    <property type="match status" value="1"/>
</dbReference>
<dbReference type="InterPro" id="IPR036390">
    <property type="entry name" value="WH_DNA-bd_sf"/>
</dbReference>
<dbReference type="PROSITE" id="PS50250">
    <property type="entry name" value="PCI"/>
    <property type="match status" value="1"/>
</dbReference>
<proteinExistence type="inferred from homology"/>
<dbReference type="Proteomes" id="UP001527925">
    <property type="component" value="Unassembled WGS sequence"/>
</dbReference>
<dbReference type="InterPro" id="IPR016024">
    <property type="entry name" value="ARM-type_fold"/>
</dbReference>
<evidence type="ECO:0000256" key="3">
    <source>
        <dbReference type="ARBA" id="ARBA00022917"/>
    </source>
</evidence>
<dbReference type="InterPro" id="IPR036388">
    <property type="entry name" value="WH-like_DNA-bd_sf"/>
</dbReference>
<accession>A0ABR4NEA9</accession>
<dbReference type="InterPro" id="IPR033464">
    <property type="entry name" value="CSN8_PSD8_EIF3K"/>
</dbReference>
<dbReference type="InterPro" id="IPR016020">
    <property type="entry name" value="Transl_init_fac_sub12_N_euk"/>
</dbReference>
<dbReference type="Gene3D" id="1.10.10.10">
    <property type="entry name" value="Winged helix-like DNA-binding domain superfamily/Winged helix DNA-binding domain"/>
    <property type="match status" value="1"/>
</dbReference>
<dbReference type="Pfam" id="PF10075">
    <property type="entry name" value="CSN8_PSD8_EIF3K"/>
    <property type="match status" value="1"/>
</dbReference>
<dbReference type="Gene3D" id="1.25.40.250">
    <property type="entry name" value="ARM repeat, domain 1"/>
    <property type="match status" value="1"/>
</dbReference>